<feature type="domain" description="DNA topoisomerase IB N-terminal" evidence="2">
    <location>
        <begin position="24"/>
        <end position="72"/>
    </location>
</feature>
<protein>
    <submittedName>
        <fullName evidence="3">DNA topoisomerase IB</fullName>
    </submittedName>
</protein>
<dbReference type="Proteomes" id="UP000727907">
    <property type="component" value="Unassembled WGS sequence"/>
</dbReference>
<evidence type="ECO:0000313" key="4">
    <source>
        <dbReference type="Proteomes" id="UP000727907"/>
    </source>
</evidence>
<dbReference type="InterPro" id="IPR013500">
    <property type="entry name" value="TopoI_cat_euk"/>
</dbReference>
<dbReference type="InterPro" id="IPR049331">
    <property type="entry name" value="Top1B_N_bact"/>
</dbReference>
<comment type="caution">
    <text evidence="3">The sequence shown here is derived from an EMBL/GenBank/DDBJ whole genome shotgun (WGS) entry which is preliminary data.</text>
</comment>
<dbReference type="PROSITE" id="PS52038">
    <property type="entry name" value="TOPO_IB_2"/>
    <property type="match status" value="1"/>
</dbReference>
<sequence>MRDHGLRRGTPDHLVFQRQRRGKGFRFVDAAGKAVTDGATLARLRSLAVPPAYANVRYAADPGLHLQAVGEDAAGRLQYRYHPAWQQVREAVKAHKLRNIARTLPVISRAVRRFLRTADPADRQAATAAVVYLVSRTALRAGSDSYARERGTRGATTLLKSNIGIDGIEVRLQFRGKGAKKVTRAVRDRLLARTCQGLLALPGRRLFQYRGADGAVHPVRAADVNAFLRQVSGARVSLKDFRTLVASAGVMKALSSAPPAETTRARKALLRDAIAAAAETLTNTPTVCRKSYVHGSVIAAFERGTLPMQTGGSLEGAAQALARVVGRHR</sequence>
<reference evidence="3 4" key="1">
    <citation type="submission" date="2021-06" db="EMBL/GenBank/DDBJ databases">
        <authorList>
            <person name="Lee D.H."/>
        </authorList>
    </citation>
    <scope>NUCLEOTIDE SEQUENCE [LARGE SCALE GENOMIC DNA]</scope>
    <source>
        <strain evidence="3 4">MMS21-HV4-11</strain>
    </source>
</reference>
<dbReference type="Pfam" id="PF21338">
    <property type="entry name" value="Top1B_N_bact"/>
    <property type="match status" value="1"/>
</dbReference>
<evidence type="ECO:0000259" key="2">
    <source>
        <dbReference type="Pfam" id="PF21338"/>
    </source>
</evidence>
<dbReference type="EMBL" id="JAHOPB010000002">
    <property type="protein sequence ID" value="MBU8875903.1"/>
    <property type="molecule type" value="Genomic_DNA"/>
</dbReference>
<name>A0ABS6IMT8_9HYPH</name>
<accession>A0ABS6IMT8</accession>
<keyword evidence="4" id="KW-1185">Reference proteome</keyword>
<proteinExistence type="predicted"/>
<feature type="domain" description="DNA topoisomerase I catalytic core eukaryotic-type" evidence="1">
    <location>
        <begin position="85"/>
        <end position="294"/>
    </location>
</feature>
<organism evidence="3 4">
    <name type="scientific">Reyranella humidisoli</name>
    <dbReference type="NCBI Taxonomy" id="2849149"/>
    <lineage>
        <taxon>Bacteria</taxon>
        <taxon>Pseudomonadati</taxon>
        <taxon>Pseudomonadota</taxon>
        <taxon>Alphaproteobacteria</taxon>
        <taxon>Hyphomicrobiales</taxon>
        <taxon>Reyranellaceae</taxon>
        <taxon>Reyranella</taxon>
    </lineage>
</organism>
<gene>
    <name evidence="3" type="ORF">KQ910_19175</name>
</gene>
<evidence type="ECO:0000259" key="1">
    <source>
        <dbReference type="Pfam" id="PF01028"/>
    </source>
</evidence>
<evidence type="ECO:0000313" key="3">
    <source>
        <dbReference type="EMBL" id="MBU8875903.1"/>
    </source>
</evidence>
<dbReference type="Pfam" id="PF01028">
    <property type="entry name" value="Topoisom_I"/>
    <property type="match status" value="1"/>
</dbReference>
<dbReference type="RefSeq" id="WP_216964283.1">
    <property type="nucleotide sequence ID" value="NZ_JAHOPB010000002.1"/>
</dbReference>